<feature type="domain" description="HTH luxR-type" evidence="4">
    <location>
        <begin position="159"/>
        <end position="224"/>
    </location>
</feature>
<dbReference type="PANTHER" id="PTHR43214">
    <property type="entry name" value="TWO-COMPONENT RESPONSE REGULATOR"/>
    <property type="match status" value="1"/>
</dbReference>
<dbReference type="SMART" id="SM00448">
    <property type="entry name" value="REC"/>
    <property type="match status" value="1"/>
</dbReference>
<dbReference type="InterPro" id="IPR001789">
    <property type="entry name" value="Sig_transdc_resp-reg_receiver"/>
</dbReference>
<dbReference type="CDD" id="cd17535">
    <property type="entry name" value="REC_NarL-like"/>
    <property type="match status" value="1"/>
</dbReference>
<keyword evidence="1 3" id="KW-0597">Phosphoprotein</keyword>
<dbReference type="InterPro" id="IPR011006">
    <property type="entry name" value="CheY-like_superfamily"/>
</dbReference>
<dbReference type="Pfam" id="PF00072">
    <property type="entry name" value="Response_reg"/>
    <property type="match status" value="1"/>
</dbReference>
<evidence type="ECO:0000256" key="1">
    <source>
        <dbReference type="ARBA" id="ARBA00022553"/>
    </source>
</evidence>
<dbReference type="RefSeq" id="WP_208173285.1">
    <property type="nucleotide sequence ID" value="NZ_JAGETZ010000001.1"/>
</dbReference>
<dbReference type="PROSITE" id="PS00622">
    <property type="entry name" value="HTH_LUXR_1"/>
    <property type="match status" value="1"/>
</dbReference>
<accession>A0ABS3Q938</accession>
<proteinExistence type="predicted"/>
<evidence type="ECO:0000259" key="4">
    <source>
        <dbReference type="PROSITE" id="PS50043"/>
    </source>
</evidence>
<protein>
    <submittedName>
        <fullName evidence="6">Response regulator transcription factor</fullName>
    </submittedName>
</protein>
<dbReference type="InterPro" id="IPR036388">
    <property type="entry name" value="WH-like_DNA-bd_sf"/>
</dbReference>
<reference evidence="6 7" key="1">
    <citation type="submission" date="2021-03" db="EMBL/GenBank/DDBJ databases">
        <authorList>
            <person name="Kim M.K."/>
        </authorList>
    </citation>
    <scope>NUCLEOTIDE SEQUENCE [LARGE SCALE GENOMIC DNA]</scope>
    <source>
        <strain evidence="6 7">BT442</strain>
    </source>
</reference>
<evidence type="ECO:0000313" key="7">
    <source>
        <dbReference type="Proteomes" id="UP000664369"/>
    </source>
</evidence>
<name>A0ABS3Q938_9BACT</name>
<dbReference type="CDD" id="cd06170">
    <property type="entry name" value="LuxR_C_like"/>
    <property type="match status" value="1"/>
</dbReference>
<dbReference type="Gene3D" id="1.10.10.10">
    <property type="entry name" value="Winged helix-like DNA-binding domain superfamily/Winged helix DNA-binding domain"/>
    <property type="match status" value="1"/>
</dbReference>
<keyword evidence="2" id="KW-0238">DNA-binding</keyword>
<dbReference type="InterPro" id="IPR058245">
    <property type="entry name" value="NreC/VraR/RcsB-like_REC"/>
</dbReference>
<dbReference type="SUPFAM" id="SSF46894">
    <property type="entry name" value="C-terminal effector domain of the bipartite response regulators"/>
    <property type="match status" value="1"/>
</dbReference>
<dbReference type="PROSITE" id="PS50110">
    <property type="entry name" value="RESPONSE_REGULATORY"/>
    <property type="match status" value="1"/>
</dbReference>
<comment type="caution">
    <text evidence="6">The sequence shown here is derived from an EMBL/GenBank/DDBJ whole genome shotgun (WGS) entry which is preliminary data.</text>
</comment>
<dbReference type="InterPro" id="IPR039420">
    <property type="entry name" value="WalR-like"/>
</dbReference>
<dbReference type="PRINTS" id="PR00038">
    <property type="entry name" value="HTHLUXR"/>
</dbReference>
<dbReference type="PROSITE" id="PS50043">
    <property type="entry name" value="HTH_LUXR_2"/>
    <property type="match status" value="1"/>
</dbReference>
<organism evidence="6 7">
    <name type="scientific">Hymenobacter negativus</name>
    <dbReference type="NCBI Taxonomy" id="2795026"/>
    <lineage>
        <taxon>Bacteria</taxon>
        <taxon>Pseudomonadati</taxon>
        <taxon>Bacteroidota</taxon>
        <taxon>Cytophagia</taxon>
        <taxon>Cytophagales</taxon>
        <taxon>Hymenobacteraceae</taxon>
        <taxon>Hymenobacter</taxon>
    </lineage>
</organism>
<dbReference type="SUPFAM" id="SSF52172">
    <property type="entry name" value="CheY-like"/>
    <property type="match status" value="1"/>
</dbReference>
<evidence type="ECO:0000256" key="3">
    <source>
        <dbReference type="PROSITE-ProRule" id="PRU00169"/>
    </source>
</evidence>
<dbReference type="SMART" id="SM00421">
    <property type="entry name" value="HTH_LUXR"/>
    <property type="match status" value="1"/>
</dbReference>
<evidence type="ECO:0000313" key="6">
    <source>
        <dbReference type="EMBL" id="MBO2007754.1"/>
    </source>
</evidence>
<feature type="modified residue" description="4-aspartylphosphate" evidence="3">
    <location>
        <position position="59"/>
    </location>
</feature>
<dbReference type="Pfam" id="PF00196">
    <property type="entry name" value="GerE"/>
    <property type="match status" value="1"/>
</dbReference>
<dbReference type="InterPro" id="IPR016032">
    <property type="entry name" value="Sig_transdc_resp-reg_C-effctor"/>
</dbReference>
<evidence type="ECO:0000259" key="5">
    <source>
        <dbReference type="PROSITE" id="PS50110"/>
    </source>
</evidence>
<dbReference type="Proteomes" id="UP000664369">
    <property type="component" value="Unassembled WGS sequence"/>
</dbReference>
<feature type="domain" description="Response regulatory" evidence="5">
    <location>
        <begin position="6"/>
        <end position="124"/>
    </location>
</feature>
<sequence>MQFPFALAIIEDQATIRETLHEYLCAQPEFRCVLVAGSIEAFLELLPTAAVPPQLILSDIGLPGLTGTQGLPFILTRLPQAQVLMLSVYADAGRVFEALRAGAVGYLLKNTPLAQLKEHLLHAAAGGSPMSPGVAHYVVQAFAQMPATAPLNSGIALADLLPAEPLTNREREIVRGIEGGLSYKLIADRYCISIETVRNHIRAVYRKLQVNSKAELMAHALKRQRR</sequence>
<gene>
    <name evidence="6" type="ORF">J4E00_01735</name>
</gene>
<dbReference type="InterPro" id="IPR000792">
    <property type="entry name" value="Tscrpt_reg_LuxR_C"/>
</dbReference>
<dbReference type="EMBL" id="JAGETZ010000001">
    <property type="protein sequence ID" value="MBO2007754.1"/>
    <property type="molecule type" value="Genomic_DNA"/>
</dbReference>
<keyword evidence="7" id="KW-1185">Reference proteome</keyword>
<dbReference type="PANTHER" id="PTHR43214:SF37">
    <property type="entry name" value="TRANSCRIPTIONAL REGULATORY PROTEIN YDFI"/>
    <property type="match status" value="1"/>
</dbReference>
<dbReference type="Gene3D" id="3.40.50.2300">
    <property type="match status" value="1"/>
</dbReference>
<evidence type="ECO:0000256" key="2">
    <source>
        <dbReference type="ARBA" id="ARBA00023125"/>
    </source>
</evidence>